<name>A0A0F9M9G4_9ZZZZ</name>
<comment type="caution">
    <text evidence="2">The sequence shown here is derived from an EMBL/GenBank/DDBJ whole genome shotgun (WGS) entry which is preliminary data.</text>
</comment>
<accession>A0A0F9M9G4</accession>
<sequence length="340" mass="35175">MAIPEERLKKLEKQMGMLTTHPVFSKFLQGGPFAIPESGMLLGGRRIVGGDPTDGQSLLWNAILERFEPQDIPAIGGPPSGTAGGELGGTYPNPTVNATHSGSPHHTKYTGAEAIAAVEGEATLNLTGDVTIPAGKSLATGGIEFPDAGALTVSAGVITATGTFHSIIPESGTSDEIDTINGGSDGMVLILRPDLDTHLIDLKHGTGNIEIQGETDIRLSNTEEVAWLVYDGTLSKWLVSNPGTAAHTHASATTGGIMANPRLTGYLQLAEDAGAPSPSANTIRLVALDDGGVTKLYYRASDGTVYGPLVGYTDAEARAAAKRETHITLAHSISGVAFSS</sequence>
<evidence type="ECO:0000313" key="2">
    <source>
        <dbReference type="EMBL" id="KKN02344.1"/>
    </source>
</evidence>
<feature type="region of interest" description="Disordered" evidence="1">
    <location>
        <begin position="72"/>
        <end position="106"/>
    </location>
</feature>
<feature type="compositionally biased region" description="Gly residues" evidence="1">
    <location>
        <begin position="78"/>
        <end position="88"/>
    </location>
</feature>
<proteinExistence type="predicted"/>
<dbReference type="EMBL" id="LAZR01005160">
    <property type="protein sequence ID" value="KKN02344.1"/>
    <property type="molecule type" value="Genomic_DNA"/>
</dbReference>
<gene>
    <name evidence="2" type="ORF">LCGC14_1118720</name>
</gene>
<evidence type="ECO:0000256" key="1">
    <source>
        <dbReference type="SAM" id="MobiDB-lite"/>
    </source>
</evidence>
<reference evidence="2" key="1">
    <citation type="journal article" date="2015" name="Nature">
        <title>Complex archaea that bridge the gap between prokaryotes and eukaryotes.</title>
        <authorList>
            <person name="Spang A."/>
            <person name="Saw J.H."/>
            <person name="Jorgensen S.L."/>
            <person name="Zaremba-Niedzwiedzka K."/>
            <person name="Martijn J."/>
            <person name="Lind A.E."/>
            <person name="van Eijk R."/>
            <person name="Schleper C."/>
            <person name="Guy L."/>
            <person name="Ettema T.J."/>
        </authorList>
    </citation>
    <scope>NUCLEOTIDE SEQUENCE</scope>
</reference>
<protein>
    <submittedName>
        <fullName evidence="2">Uncharacterized protein</fullName>
    </submittedName>
</protein>
<organism evidence="2">
    <name type="scientific">marine sediment metagenome</name>
    <dbReference type="NCBI Taxonomy" id="412755"/>
    <lineage>
        <taxon>unclassified sequences</taxon>
        <taxon>metagenomes</taxon>
        <taxon>ecological metagenomes</taxon>
    </lineage>
</organism>
<feature type="compositionally biased region" description="Polar residues" evidence="1">
    <location>
        <begin position="92"/>
        <end position="102"/>
    </location>
</feature>
<dbReference type="AlphaFoldDB" id="A0A0F9M9G4"/>